<evidence type="ECO:0000259" key="2">
    <source>
        <dbReference type="PROSITE" id="PS50157"/>
    </source>
</evidence>
<protein>
    <recommendedName>
        <fullName evidence="2">C2H2-type domain-containing protein</fullName>
    </recommendedName>
</protein>
<dbReference type="SMART" id="SM00355">
    <property type="entry name" value="ZnF_C2H2"/>
    <property type="match status" value="2"/>
</dbReference>
<name>B6K8G1_SCHJY</name>
<dbReference type="PROSITE" id="PS00028">
    <property type="entry name" value="ZINC_FINGER_C2H2_1"/>
    <property type="match status" value="1"/>
</dbReference>
<organism evidence="3 4">
    <name type="scientific">Schizosaccharomyces japonicus (strain yFS275 / FY16936)</name>
    <name type="common">Fission yeast</name>
    <dbReference type="NCBI Taxonomy" id="402676"/>
    <lineage>
        <taxon>Eukaryota</taxon>
        <taxon>Fungi</taxon>
        <taxon>Dikarya</taxon>
        <taxon>Ascomycota</taxon>
        <taxon>Taphrinomycotina</taxon>
        <taxon>Schizosaccharomycetes</taxon>
        <taxon>Schizosaccharomycetales</taxon>
        <taxon>Schizosaccharomycetaceae</taxon>
        <taxon>Schizosaccharomyces</taxon>
    </lineage>
</organism>
<dbReference type="VEuPathDB" id="FungiDB:SJAG_05354"/>
<dbReference type="JaponicusDB" id="SJAG_05354"/>
<dbReference type="EMBL" id="KE651166">
    <property type="protein sequence ID" value="EEB05004.1"/>
    <property type="molecule type" value="Genomic_DNA"/>
</dbReference>
<dbReference type="InterPro" id="IPR013087">
    <property type="entry name" value="Znf_C2H2_type"/>
</dbReference>
<keyword evidence="4" id="KW-1185">Reference proteome</keyword>
<feature type="domain" description="C2H2-type" evidence="2">
    <location>
        <begin position="4"/>
        <end position="32"/>
    </location>
</feature>
<dbReference type="GeneID" id="7047685"/>
<evidence type="ECO:0000313" key="3">
    <source>
        <dbReference type="EMBL" id="EEB05004.1"/>
    </source>
</evidence>
<dbReference type="GO" id="GO:0008270">
    <property type="term" value="F:zinc ion binding"/>
    <property type="evidence" value="ECO:0007669"/>
    <property type="project" value="UniProtKB-KW"/>
</dbReference>
<accession>B6K8G1</accession>
<evidence type="ECO:0000313" key="4">
    <source>
        <dbReference type="Proteomes" id="UP000001744"/>
    </source>
</evidence>
<sequence>MSSFTCNVCQKTFAHRTSVYSHKQRTHAETFSVHLLSEFKQAVIFRRSDDEGLFHCCCGKRSWKDPKTLSKHVKTCPAVFHAVLDGSLEIDEENPAMLRIFLDAIKEKVHSELGQSSAMSKELVLKASSASSFTNPEAIPCDFSGDQDCWDTELWNPQQTTFASLFPDYREVNVPLPLLSNGFCLHSVLEGTIIVCLRCKTVLDEEMLLRHIETEHPQMATEYSAFCKVFSETRFLCLDEIFNYVDDLKKNGLQFPVIPGLDVIKDCYYYENEIYKSKKDFADRVRRQQIGLMSALSKTKKVDIQVLNLGIMSILALVFSRKLARHFLDSCLRPFLNKHSRLLLHRKLW</sequence>
<dbReference type="Proteomes" id="UP000001744">
    <property type="component" value="Unassembled WGS sequence"/>
</dbReference>
<keyword evidence="1" id="KW-0863">Zinc-finger</keyword>
<dbReference type="AlphaFoldDB" id="B6K8G1"/>
<gene>
    <name evidence="3" type="ORF">SJAG_05354</name>
</gene>
<proteinExistence type="predicted"/>
<keyword evidence="1" id="KW-0862">Zinc</keyword>
<dbReference type="HOGENOM" id="CLU_947166_0_0_1"/>
<keyword evidence="1" id="KW-0479">Metal-binding</keyword>
<evidence type="ECO:0000256" key="1">
    <source>
        <dbReference type="PROSITE-ProRule" id="PRU00042"/>
    </source>
</evidence>
<dbReference type="RefSeq" id="XP_002176111.1">
    <property type="nucleotide sequence ID" value="XM_002176075.1"/>
</dbReference>
<dbReference type="PROSITE" id="PS50157">
    <property type="entry name" value="ZINC_FINGER_C2H2_2"/>
    <property type="match status" value="1"/>
</dbReference>
<dbReference type="Gene3D" id="3.30.160.60">
    <property type="entry name" value="Classic Zinc Finger"/>
    <property type="match status" value="1"/>
</dbReference>
<reference evidence="3 4" key="1">
    <citation type="journal article" date="2011" name="Science">
        <title>Comparative functional genomics of the fission yeasts.</title>
        <authorList>
            <person name="Rhind N."/>
            <person name="Chen Z."/>
            <person name="Yassour M."/>
            <person name="Thompson D.A."/>
            <person name="Haas B.J."/>
            <person name="Habib N."/>
            <person name="Wapinski I."/>
            <person name="Roy S."/>
            <person name="Lin M.F."/>
            <person name="Heiman D.I."/>
            <person name="Young S.K."/>
            <person name="Furuya K."/>
            <person name="Guo Y."/>
            <person name="Pidoux A."/>
            <person name="Chen H.M."/>
            <person name="Robbertse B."/>
            <person name="Goldberg J.M."/>
            <person name="Aoki K."/>
            <person name="Bayne E.H."/>
            <person name="Berlin A.M."/>
            <person name="Desjardins C.A."/>
            <person name="Dobbs E."/>
            <person name="Dukaj L."/>
            <person name="Fan L."/>
            <person name="FitzGerald M.G."/>
            <person name="French C."/>
            <person name="Gujja S."/>
            <person name="Hansen K."/>
            <person name="Keifenheim D."/>
            <person name="Levin J.Z."/>
            <person name="Mosher R.A."/>
            <person name="Mueller C.A."/>
            <person name="Pfiffner J."/>
            <person name="Priest M."/>
            <person name="Russ C."/>
            <person name="Smialowska A."/>
            <person name="Swoboda P."/>
            <person name="Sykes S.M."/>
            <person name="Vaughn M."/>
            <person name="Vengrova S."/>
            <person name="Yoder R."/>
            <person name="Zeng Q."/>
            <person name="Allshire R."/>
            <person name="Baulcombe D."/>
            <person name="Birren B.W."/>
            <person name="Brown W."/>
            <person name="Ekwall K."/>
            <person name="Kellis M."/>
            <person name="Leatherwood J."/>
            <person name="Levin H."/>
            <person name="Margalit H."/>
            <person name="Martienssen R."/>
            <person name="Nieduszynski C.A."/>
            <person name="Spatafora J.W."/>
            <person name="Friedman N."/>
            <person name="Dalgaard J.Z."/>
            <person name="Baumann P."/>
            <person name="Niki H."/>
            <person name="Regev A."/>
            <person name="Nusbaum C."/>
        </authorList>
    </citation>
    <scope>NUCLEOTIDE SEQUENCE [LARGE SCALE GENOMIC DNA]</scope>
    <source>
        <strain evidence="4">yFS275 / FY16936</strain>
    </source>
</reference>